<sequence>MQAFLTKTEFALRPGEVTTLSIHAAQRLHVDEAAGTDLWMTREGDPEDYWLDSGEDLLLRRGDQITLSVDPRAGDAVRLELISEADRQAATLADFPHLLHRFGRKLVRGTAWTPGKDQVGAA</sequence>
<reference evidence="1 2" key="1">
    <citation type="submission" date="2020-10" db="EMBL/GenBank/DDBJ databases">
        <title>Complete genome sequence of Cupriavidus basilensis CCUG 49340T.</title>
        <authorList>
            <person name="Salva-Serra F."/>
            <person name="Donoso R.A."/>
            <person name="Cho K.H."/>
            <person name="Yoo J.A."/>
            <person name="Lee K."/>
            <person name="Yoon S.-H."/>
            <person name="Perez-Pantoja D."/>
            <person name="Moore E.R.B."/>
        </authorList>
    </citation>
    <scope>NUCLEOTIDE SEQUENCE [LARGE SCALE GENOMIC DNA]</scope>
    <source>
        <strain evidence="2">CCUG 49340</strain>
        <plasmid evidence="1 2">pRK1-1</plasmid>
    </source>
</reference>
<dbReference type="RefSeq" id="WP_058697602.1">
    <property type="nucleotide sequence ID" value="NZ_CP062805.1"/>
</dbReference>
<dbReference type="Pfam" id="PF11142">
    <property type="entry name" value="DUF2917"/>
    <property type="match status" value="1"/>
</dbReference>
<keyword evidence="1" id="KW-0614">Plasmid</keyword>
<evidence type="ECO:0000313" key="1">
    <source>
        <dbReference type="EMBL" id="QOT81550.1"/>
    </source>
</evidence>
<name>A0A643G1M0_9BURK</name>
<dbReference type="EMBL" id="CP062805">
    <property type="protein sequence ID" value="QOT81550.1"/>
    <property type="molecule type" value="Genomic_DNA"/>
</dbReference>
<dbReference type="InterPro" id="IPR021317">
    <property type="entry name" value="DUF2917"/>
</dbReference>
<dbReference type="GeneID" id="98406492"/>
<dbReference type="AlphaFoldDB" id="A0A643G1M0"/>
<gene>
    <name evidence="1" type="ORF">F7R26_036580</name>
</gene>
<organism evidence="1 2">
    <name type="scientific">Cupriavidus basilensis</name>
    <dbReference type="NCBI Taxonomy" id="68895"/>
    <lineage>
        <taxon>Bacteria</taxon>
        <taxon>Pseudomonadati</taxon>
        <taxon>Pseudomonadota</taxon>
        <taxon>Betaproteobacteria</taxon>
        <taxon>Burkholderiales</taxon>
        <taxon>Burkholderiaceae</taxon>
        <taxon>Cupriavidus</taxon>
    </lineage>
</organism>
<protein>
    <submittedName>
        <fullName evidence="1">DUF2917 domain-containing protein</fullName>
    </submittedName>
</protein>
<dbReference type="Proteomes" id="UP000397656">
    <property type="component" value="Plasmid pRK1-1"/>
</dbReference>
<proteinExistence type="predicted"/>
<geneLocation type="plasmid" evidence="1 2">
    <name>pRK1-1</name>
</geneLocation>
<accession>A0A643G1M0</accession>
<evidence type="ECO:0000313" key="2">
    <source>
        <dbReference type="Proteomes" id="UP000397656"/>
    </source>
</evidence>